<dbReference type="EMBL" id="JAHVJA010000009">
    <property type="protein sequence ID" value="MBY6141245.1"/>
    <property type="molecule type" value="Genomic_DNA"/>
</dbReference>
<evidence type="ECO:0000313" key="2">
    <source>
        <dbReference type="Proteomes" id="UP000766629"/>
    </source>
</evidence>
<comment type="caution">
    <text evidence="1">The sequence shown here is derived from an EMBL/GenBank/DDBJ whole genome shotgun (WGS) entry which is preliminary data.</text>
</comment>
<protein>
    <recommendedName>
        <fullName evidence="3">Flagellar hook-length control protein FliK</fullName>
    </recommendedName>
</protein>
<dbReference type="RefSeq" id="WP_222509321.1">
    <property type="nucleotide sequence ID" value="NZ_JAHVJA010000009.1"/>
</dbReference>
<reference evidence="1 2" key="1">
    <citation type="submission" date="2021-06" db="EMBL/GenBank/DDBJ databases">
        <title>50 bacteria genomes isolated from Dapeng, Shenzhen, China.</title>
        <authorList>
            <person name="Zheng W."/>
            <person name="Yu S."/>
            <person name="Huang Y."/>
        </authorList>
    </citation>
    <scope>NUCLEOTIDE SEQUENCE [LARGE SCALE GENOMIC DNA]</scope>
    <source>
        <strain evidence="1 2">DP1N14-2</strain>
    </source>
</reference>
<gene>
    <name evidence="1" type="ORF">KUV26_17540</name>
</gene>
<organism evidence="1 2">
    <name type="scientific">Leisingera daeponensis</name>
    <dbReference type="NCBI Taxonomy" id="405746"/>
    <lineage>
        <taxon>Bacteria</taxon>
        <taxon>Pseudomonadati</taxon>
        <taxon>Pseudomonadota</taxon>
        <taxon>Alphaproteobacteria</taxon>
        <taxon>Rhodobacterales</taxon>
        <taxon>Roseobacteraceae</taxon>
        <taxon>Leisingera</taxon>
    </lineage>
</organism>
<accession>A0ABS7NJA8</accession>
<evidence type="ECO:0000313" key="1">
    <source>
        <dbReference type="EMBL" id="MBY6141245.1"/>
    </source>
</evidence>
<sequence length="255" mass="26316">MAEPAHQSPRPGASAASALHQALIRLAQPAGAPPHGKPDTLSAAVLREISETVLPREITLCIGDRPAAVLTVAQRRLAGLSLGGAAAGTAAAENPKTAAQLFAAGLRRLESEGLGQEVSFRRRPCAAPQGASSCSVRRLAEALTAAGGGRLDHFRAQAAPQAAAWLHCPRNGGQAQGNGPAELRTRLDAVRQALTAKSTRPASARMPVPKPDCLLLPVTPQLHILTASDSGALLLLALPPDEARTQAAVWRGIYG</sequence>
<evidence type="ECO:0008006" key="3">
    <source>
        <dbReference type="Google" id="ProtNLM"/>
    </source>
</evidence>
<proteinExistence type="predicted"/>
<keyword evidence="2" id="KW-1185">Reference proteome</keyword>
<name>A0ABS7NJA8_9RHOB</name>
<dbReference type="Proteomes" id="UP000766629">
    <property type="component" value="Unassembled WGS sequence"/>
</dbReference>